<dbReference type="NCBIfam" id="TIGR00243">
    <property type="entry name" value="Dxr"/>
    <property type="match status" value="1"/>
</dbReference>
<gene>
    <name evidence="9" type="primary">dxr</name>
    <name evidence="13" type="ORF">SAMN04488122_2140</name>
</gene>
<evidence type="ECO:0000256" key="1">
    <source>
        <dbReference type="ARBA" id="ARBA00005094"/>
    </source>
</evidence>
<evidence type="ECO:0000256" key="8">
    <source>
        <dbReference type="ARBA" id="ARBA00048543"/>
    </source>
</evidence>
<keyword evidence="4 9" id="KW-0521">NADP</keyword>
<dbReference type="HAMAP" id="MF_00183">
    <property type="entry name" value="DXP_reductoisom"/>
    <property type="match status" value="1"/>
</dbReference>
<evidence type="ECO:0000259" key="12">
    <source>
        <dbReference type="Pfam" id="PF13288"/>
    </source>
</evidence>
<dbReference type="Pfam" id="PF02670">
    <property type="entry name" value="DXP_reductoisom"/>
    <property type="match status" value="1"/>
</dbReference>
<dbReference type="SUPFAM" id="SSF69055">
    <property type="entry name" value="1-deoxy-D-xylulose-5-phosphate reductoisomerase, C-terminal domain"/>
    <property type="match status" value="1"/>
</dbReference>
<dbReference type="PANTHER" id="PTHR30525">
    <property type="entry name" value="1-DEOXY-D-XYLULOSE 5-PHOSPHATE REDUCTOISOMERASE"/>
    <property type="match status" value="1"/>
</dbReference>
<name>A0A1I0R2P8_9BACT</name>
<feature type="binding site" evidence="9">
    <location>
        <position position="212"/>
    </location>
    <ligand>
        <name>1-deoxy-D-xylulose 5-phosphate</name>
        <dbReference type="ChEBI" id="CHEBI:57792"/>
    </ligand>
</feature>
<evidence type="ECO:0000256" key="5">
    <source>
        <dbReference type="ARBA" id="ARBA00023002"/>
    </source>
</evidence>
<dbReference type="GO" id="GO:0016853">
    <property type="term" value="F:isomerase activity"/>
    <property type="evidence" value="ECO:0007669"/>
    <property type="project" value="UniProtKB-KW"/>
</dbReference>
<dbReference type="Proteomes" id="UP000199310">
    <property type="component" value="Unassembled WGS sequence"/>
</dbReference>
<evidence type="ECO:0000256" key="7">
    <source>
        <dbReference type="ARBA" id="ARBA00023229"/>
    </source>
</evidence>
<keyword evidence="7 9" id="KW-0414">Isoprene biosynthesis</keyword>
<sequence>MNKRKIAIFGSTGSIGIQALEVIAAHPDRFSVEVLTAQQNADLLIEQALKFKPNAVVIGSEAKYKQVKDVLFDKGIKVFAGPKAMVEVAAWSSIDMMLAAIMGFAGLAPTLSAIEQGTPVALANKETLVVAGDIVMATARRKNVPIIPVDSEHSAIFQCLLGEPFSKVEKVILTASGGPFLGKKPNFLINVKKDHALQHPNWSMGAKITIDSATLMNKGLEMIEARWLFGLAPENIEVVIHAQSIIHSMVQFVDGSLKAQMGLPDMKLPIQYALGYPDRLANDFPRFSFRNYPSLTFEQPDTKTFRNLAIAIEAMQKGGNAACVMNAANEEVVNAFLKNRIGFLQMTEVIEETLGKIPFIETPTLHDYYECDNAAREHAASLINSIVI</sequence>
<dbReference type="PANTHER" id="PTHR30525:SF0">
    <property type="entry name" value="1-DEOXY-D-XYLULOSE 5-PHOSPHATE REDUCTOISOMERASE, CHLOROPLASTIC"/>
    <property type="match status" value="1"/>
</dbReference>
<feature type="binding site" evidence="9">
    <location>
        <position position="124"/>
    </location>
    <ligand>
        <name>NADPH</name>
        <dbReference type="ChEBI" id="CHEBI:57783"/>
    </ligand>
</feature>
<reference evidence="14" key="1">
    <citation type="submission" date="2016-10" db="EMBL/GenBank/DDBJ databases">
        <authorList>
            <person name="Varghese N."/>
            <person name="Submissions S."/>
        </authorList>
    </citation>
    <scope>NUCLEOTIDE SEQUENCE [LARGE SCALE GENOMIC DNA]</scope>
    <source>
        <strain evidence="14">DSM 3695</strain>
    </source>
</reference>
<feature type="domain" description="1-deoxy-D-xylulose 5-phosphate reductoisomerase C-terminal" evidence="11">
    <location>
        <begin position="146"/>
        <end position="229"/>
    </location>
</feature>
<dbReference type="InterPro" id="IPR036169">
    <property type="entry name" value="DXPR_C_sf"/>
</dbReference>
<comment type="function">
    <text evidence="9">Catalyzes the NADPH-dependent rearrangement and reduction of 1-deoxy-D-xylulose-5-phosphate (DXP) to 2-C-methyl-D-erythritol 4-phosphate (MEP).</text>
</comment>
<dbReference type="EMBL" id="FOJG01000001">
    <property type="protein sequence ID" value="SEW34726.1"/>
    <property type="molecule type" value="Genomic_DNA"/>
</dbReference>
<dbReference type="FunFam" id="3.40.50.720:FF:000045">
    <property type="entry name" value="1-deoxy-D-xylulose 5-phosphate reductoisomerase"/>
    <property type="match status" value="1"/>
</dbReference>
<keyword evidence="3 9" id="KW-0479">Metal-binding</keyword>
<dbReference type="SUPFAM" id="SSF51735">
    <property type="entry name" value="NAD(P)-binding Rossmann-fold domains"/>
    <property type="match status" value="1"/>
</dbReference>
<feature type="binding site" evidence="9">
    <location>
        <position position="199"/>
    </location>
    <ligand>
        <name>1-deoxy-D-xylulose 5-phosphate</name>
        <dbReference type="ChEBI" id="CHEBI:57792"/>
    </ligand>
</feature>
<dbReference type="GO" id="GO:0051484">
    <property type="term" value="P:isopentenyl diphosphate biosynthetic process, methylerythritol 4-phosphate pathway involved in terpenoid biosynthetic process"/>
    <property type="evidence" value="ECO:0007669"/>
    <property type="project" value="TreeGrafter"/>
</dbReference>
<evidence type="ECO:0000313" key="13">
    <source>
        <dbReference type="EMBL" id="SEW34726.1"/>
    </source>
</evidence>
<evidence type="ECO:0000256" key="4">
    <source>
        <dbReference type="ARBA" id="ARBA00022857"/>
    </source>
</evidence>
<feature type="binding site" evidence="9">
    <location>
        <position position="15"/>
    </location>
    <ligand>
        <name>NADPH</name>
        <dbReference type="ChEBI" id="CHEBI:57783"/>
    </ligand>
</feature>
<dbReference type="SUPFAM" id="SSF55347">
    <property type="entry name" value="Glyceraldehyde-3-phosphate dehydrogenase-like, C-terminal domain"/>
    <property type="match status" value="1"/>
</dbReference>
<dbReference type="InterPro" id="IPR003821">
    <property type="entry name" value="DXP_reductoisomerase"/>
</dbReference>
<evidence type="ECO:0000313" key="14">
    <source>
        <dbReference type="Proteomes" id="UP000199310"/>
    </source>
</evidence>
<feature type="binding site" evidence="9">
    <location>
        <position position="152"/>
    </location>
    <ligand>
        <name>Mn(2+)</name>
        <dbReference type="ChEBI" id="CHEBI:29035"/>
    </ligand>
</feature>
<comment type="caution">
    <text evidence="9">Lacks conserved residue(s) required for the propagation of feature annotation.</text>
</comment>
<keyword evidence="5 9" id="KW-0560">Oxidoreductase</keyword>
<feature type="binding site" evidence="9">
    <location>
        <position position="176"/>
    </location>
    <ligand>
        <name>1-deoxy-D-xylulose 5-phosphate</name>
        <dbReference type="ChEBI" id="CHEBI:57792"/>
    </ligand>
</feature>
<dbReference type="RefSeq" id="WP_089894266.1">
    <property type="nucleotide sequence ID" value="NZ_FOJG01000001.1"/>
</dbReference>
<evidence type="ECO:0000256" key="6">
    <source>
        <dbReference type="ARBA" id="ARBA00023211"/>
    </source>
</evidence>
<dbReference type="EC" id="1.1.1.267" evidence="9"/>
<dbReference type="InterPro" id="IPR036291">
    <property type="entry name" value="NAD(P)-bd_dom_sf"/>
</dbReference>
<feature type="binding site" evidence="9">
    <location>
        <position position="221"/>
    </location>
    <ligand>
        <name>Mn(2+)</name>
        <dbReference type="ChEBI" id="CHEBI:29035"/>
    </ligand>
</feature>
<feature type="binding site" evidence="9">
    <location>
        <position position="221"/>
    </location>
    <ligand>
        <name>1-deoxy-D-xylulose 5-phosphate</name>
        <dbReference type="ChEBI" id="CHEBI:57792"/>
    </ligand>
</feature>
<feature type="binding site" evidence="9">
    <location>
        <position position="151"/>
    </location>
    <ligand>
        <name>1-deoxy-D-xylulose 5-phosphate</name>
        <dbReference type="ChEBI" id="CHEBI:57792"/>
    </ligand>
</feature>
<feature type="binding site" evidence="9">
    <location>
        <position position="125"/>
    </location>
    <ligand>
        <name>1-deoxy-D-xylulose 5-phosphate</name>
        <dbReference type="ChEBI" id="CHEBI:57792"/>
    </ligand>
</feature>
<keyword evidence="9" id="KW-0460">Magnesium</keyword>
<dbReference type="PIRSF" id="PIRSF006205">
    <property type="entry name" value="Dxp_reductismrs"/>
    <property type="match status" value="1"/>
</dbReference>
<comment type="catalytic activity">
    <reaction evidence="8">
        <text>2-C-methyl-D-erythritol 4-phosphate + NADP(+) = 1-deoxy-D-xylulose 5-phosphate + NADPH + H(+)</text>
        <dbReference type="Rhea" id="RHEA:13717"/>
        <dbReference type="ChEBI" id="CHEBI:15378"/>
        <dbReference type="ChEBI" id="CHEBI:57783"/>
        <dbReference type="ChEBI" id="CHEBI:57792"/>
        <dbReference type="ChEBI" id="CHEBI:58262"/>
        <dbReference type="ChEBI" id="CHEBI:58349"/>
        <dbReference type="EC" id="1.1.1.267"/>
    </reaction>
    <physiologicalReaction direction="right-to-left" evidence="8">
        <dbReference type="Rhea" id="RHEA:13719"/>
    </physiologicalReaction>
</comment>
<proteinExistence type="inferred from homology"/>
<feature type="binding site" evidence="9">
    <location>
        <position position="126"/>
    </location>
    <ligand>
        <name>NADPH</name>
        <dbReference type="ChEBI" id="CHEBI:57783"/>
    </ligand>
</feature>
<feature type="binding site" evidence="9">
    <location>
        <position position="13"/>
    </location>
    <ligand>
        <name>NADPH</name>
        <dbReference type="ChEBI" id="CHEBI:57783"/>
    </ligand>
</feature>
<keyword evidence="6 9" id="KW-0464">Manganese</keyword>
<feature type="binding site" evidence="9">
    <location>
        <position position="12"/>
    </location>
    <ligand>
        <name>NADPH</name>
        <dbReference type="ChEBI" id="CHEBI:57783"/>
    </ligand>
</feature>
<dbReference type="Gene3D" id="3.40.50.720">
    <property type="entry name" value="NAD(P)-binding Rossmann-like Domain"/>
    <property type="match status" value="1"/>
</dbReference>
<evidence type="ECO:0000256" key="9">
    <source>
        <dbReference type="HAMAP-Rule" id="MF_00183"/>
    </source>
</evidence>
<feature type="binding site" evidence="9">
    <location>
        <position position="205"/>
    </location>
    <ligand>
        <name>NADPH</name>
        <dbReference type="ChEBI" id="CHEBI:57783"/>
    </ligand>
</feature>
<dbReference type="InterPro" id="IPR013512">
    <property type="entry name" value="DXP_reductoisomerase_N"/>
</dbReference>
<dbReference type="InterPro" id="IPR026877">
    <property type="entry name" value="DXPR_C"/>
</dbReference>
<dbReference type="Pfam" id="PF13288">
    <property type="entry name" value="DXPR_C"/>
    <property type="match status" value="1"/>
</dbReference>
<dbReference type="GO" id="GO:0070402">
    <property type="term" value="F:NADPH binding"/>
    <property type="evidence" value="ECO:0007669"/>
    <property type="project" value="InterPro"/>
</dbReference>
<dbReference type="UniPathway" id="UPA00056">
    <property type="reaction ID" value="UER00092"/>
</dbReference>
<evidence type="ECO:0000256" key="2">
    <source>
        <dbReference type="ARBA" id="ARBA00006825"/>
    </source>
</evidence>
<feature type="binding site" evidence="9">
    <location>
        <position position="152"/>
    </location>
    <ligand>
        <name>1-deoxy-D-xylulose 5-phosphate</name>
        <dbReference type="ChEBI" id="CHEBI:57792"/>
    </ligand>
</feature>
<feature type="binding site" evidence="9">
    <location>
        <position position="40"/>
    </location>
    <ligand>
        <name>NADPH</name>
        <dbReference type="ChEBI" id="CHEBI:57783"/>
    </ligand>
</feature>
<evidence type="ECO:0000259" key="11">
    <source>
        <dbReference type="Pfam" id="PF08436"/>
    </source>
</evidence>
<dbReference type="NCBIfam" id="NF009114">
    <property type="entry name" value="PRK12464.1"/>
    <property type="match status" value="1"/>
</dbReference>
<dbReference type="OrthoDB" id="9806546at2"/>
<organism evidence="13 14">
    <name type="scientific">Chitinophaga arvensicola</name>
    <dbReference type="NCBI Taxonomy" id="29529"/>
    <lineage>
        <taxon>Bacteria</taxon>
        <taxon>Pseudomonadati</taxon>
        <taxon>Bacteroidota</taxon>
        <taxon>Chitinophagia</taxon>
        <taxon>Chitinophagales</taxon>
        <taxon>Chitinophagaceae</taxon>
        <taxon>Chitinophaga</taxon>
    </lineage>
</organism>
<evidence type="ECO:0000259" key="10">
    <source>
        <dbReference type="Pfam" id="PF02670"/>
    </source>
</evidence>
<evidence type="ECO:0000256" key="3">
    <source>
        <dbReference type="ARBA" id="ARBA00022723"/>
    </source>
</evidence>
<comment type="cofactor">
    <cofactor evidence="9">
        <name>Mg(2+)</name>
        <dbReference type="ChEBI" id="CHEBI:18420"/>
    </cofactor>
    <cofactor evidence="9">
        <name>Mn(2+)</name>
        <dbReference type="ChEBI" id="CHEBI:29035"/>
    </cofactor>
</comment>
<feature type="binding site" evidence="9">
    <location>
        <position position="218"/>
    </location>
    <ligand>
        <name>1-deoxy-D-xylulose 5-phosphate</name>
        <dbReference type="ChEBI" id="CHEBI:57792"/>
    </ligand>
</feature>
<dbReference type="GO" id="GO:0030604">
    <property type="term" value="F:1-deoxy-D-xylulose-5-phosphate reductoisomerase activity"/>
    <property type="evidence" value="ECO:0007669"/>
    <property type="project" value="UniProtKB-UniRule"/>
</dbReference>
<feature type="domain" description="DXP reductoisomerase C-terminal" evidence="12">
    <location>
        <begin position="261"/>
        <end position="377"/>
    </location>
</feature>
<keyword evidence="14" id="KW-1185">Reference proteome</keyword>
<comment type="pathway">
    <text evidence="1 9">Isoprenoid biosynthesis; isopentenyl diphosphate biosynthesis via DXP pathway; isopentenyl diphosphate from 1-deoxy-D-xylulose 5-phosphate: step 1/6.</text>
</comment>
<dbReference type="Gene3D" id="1.10.1740.10">
    <property type="match status" value="1"/>
</dbReference>
<comment type="similarity">
    <text evidence="2 9">Belongs to the DXR family.</text>
</comment>
<feature type="binding site" evidence="9">
    <location>
        <position position="150"/>
    </location>
    <ligand>
        <name>Mn(2+)</name>
        <dbReference type="ChEBI" id="CHEBI:29035"/>
    </ligand>
</feature>
<protein>
    <recommendedName>
        <fullName evidence="9">1-deoxy-D-xylulose 5-phosphate reductoisomerase</fullName>
        <shortName evidence="9">DXP reductoisomerase</shortName>
        <ecNumber evidence="9">1.1.1.267</ecNumber>
    </recommendedName>
    <alternativeName>
        <fullName evidence="9">1-deoxyxylulose-5-phosphate reductoisomerase</fullName>
    </alternativeName>
    <alternativeName>
        <fullName evidence="9">2-C-methyl-D-erythritol 4-phosphate synthase</fullName>
    </alternativeName>
</protein>
<dbReference type="GO" id="GO:0030145">
    <property type="term" value="F:manganese ion binding"/>
    <property type="evidence" value="ECO:0007669"/>
    <property type="project" value="TreeGrafter"/>
</dbReference>
<dbReference type="Pfam" id="PF08436">
    <property type="entry name" value="DXP_redisom_C"/>
    <property type="match status" value="1"/>
</dbReference>
<dbReference type="STRING" id="29529.SAMN04488122_2140"/>
<keyword evidence="13" id="KW-0413">Isomerase</keyword>
<dbReference type="InterPro" id="IPR013644">
    <property type="entry name" value="DXP_reductoisomerase_C"/>
</dbReference>
<feature type="binding site" evidence="9">
    <location>
        <position position="217"/>
    </location>
    <ligand>
        <name>1-deoxy-D-xylulose 5-phosphate</name>
        <dbReference type="ChEBI" id="CHEBI:57792"/>
    </ligand>
</feature>
<feature type="domain" description="1-deoxy-D-xylulose 5-phosphate reductoisomerase N-terminal" evidence="10">
    <location>
        <begin position="6"/>
        <end position="132"/>
    </location>
</feature>
<accession>A0A1I0R2P8</accession>
<dbReference type="AlphaFoldDB" id="A0A1I0R2P8"/>
<feature type="binding site" evidence="9">
    <location>
        <position position="14"/>
    </location>
    <ligand>
        <name>NADPH</name>
        <dbReference type="ChEBI" id="CHEBI:57783"/>
    </ligand>
</feature>